<organism evidence="1 2">
    <name type="scientific">Vagococcus martis</name>
    <dbReference type="NCBI Taxonomy" id="1768210"/>
    <lineage>
        <taxon>Bacteria</taxon>
        <taxon>Bacillati</taxon>
        <taxon>Bacillota</taxon>
        <taxon>Bacilli</taxon>
        <taxon>Lactobacillales</taxon>
        <taxon>Enterococcaceae</taxon>
        <taxon>Vagococcus</taxon>
    </lineage>
</organism>
<gene>
    <name evidence="1" type="ORF">BW731_02130</name>
</gene>
<comment type="caution">
    <text evidence="1">The sequence shown here is derived from an EMBL/GenBank/DDBJ whole genome shotgun (WGS) entry which is preliminary data.</text>
</comment>
<reference evidence="1 2" key="1">
    <citation type="submission" date="2017-02" db="EMBL/GenBank/DDBJ databases">
        <title>Vagococcus cremeus sp. nov., isolated from the small intestine of a marten, Martes flavigula.</title>
        <authorList>
            <person name="Tak E.J."/>
            <person name="Bae J.-W."/>
        </authorList>
    </citation>
    <scope>NUCLEOTIDE SEQUENCE [LARGE SCALE GENOMIC DNA]</scope>
    <source>
        <strain evidence="1 2">D7T301</strain>
    </source>
</reference>
<evidence type="ECO:0000313" key="2">
    <source>
        <dbReference type="Proteomes" id="UP000189970"/>
    </source>
</evidence>
<evidence type="ECO:0000313" key="1">
    <source>
        <dbReference type="EMBL" id="OPF87086.1"/>
    </source>
</evidence>
<sequence>MYSKTFIGLKIYDTKLRRKKAEICKEYKLFIDYCDKYLDVKLKVNSPYSKFNLAGNSKEVIIVKEHKKRMLKLIKKRDTLKISSESWN</sequence>
<dbReference type="EMBL" id="MVAB01000001">
    <property type="protein sequence ID" value="OPF87086.1"/>
    <property type="molecule type" value="Genomic_DNA"/>
</dbReference>
<dbReference type="AlphaFoldDB" id="A0A1V4DFJ1"/>
<dbReference type="RefSeq" id="WP_079345289.1">
    <property type="nucleotide sequence ID" value="NZ_MVAB01000001.1"/>
</dbReference>
<accession>A0A1V4DFJ1</accession>
<dbReference type="Proteomes" id="UP000189970">
    <property type="component" value="Unassembled WGS sequence"/>
</dbReference>
<proteinExistence type="predicted"/>
<name>A0A1V4DFJ1_9ENTE</name>
<keyword evidence="2" id="KW-1185">Reference proteome</keyword>
<protein>
    <submittedName>
        <fullName evidence="1">Uncharacterized protein</fullName>
    </submittedName>
</protein>